<dbReference type="InterPro" id="IPR020843">
    <property type="entry name" value="ER"/>
</dbReference>
<dbReference type="SMART" id="SM00829">
    <property type="entry name" value="PKS_ER"/>
    <property type="match status" value="1"/>
</dbReference>
<dbReference type="AlphaFoldDB" id="A0A6H9WLN5"/>
<gene>
    <name evidence="3" type="ORF">F8O04_05740</name>
</gene>
<dbReference type="Proteomes" id="UP000431744">
    <property type="component" value="Unassembled WGS sequence"/>
</dbReference>
<dbReference type="InterPro" id="IPR036291">
    <property type="entry name" value="NAD(P)-bd_dom_sf"/>
</dbReference>
<protein>
    <submittedName>
        <fullName evidence="3">NAD(P)-dependent alcohol dehydrogenase</fullName>
    </submittedName>
</protein>
<feature type="domain" description="Enoyl reductase (ER)" evidence="2">
    <location>
        <begin position="29"/>
        <end position="344"/>
    </location>
</feature>
<evidence type="ECO:0000259" key="2">
    <source>
        <dbReference type="SMART" id="SM00829"/>
    </source>
</evidence>
<reference evidence="3 4" key="1">
    <citation type="submission" date="2019-09" db="EMBL/GenBank/DDBJ databases">
        <title>Phylogeny of genus Pseudoclavibacter and closely related genus.</title>
        <authorList>
            <person name="Li Y."/>
        </authorList>
    </citation>
    <scope>NUCLEOTIDE SEQUENCE [LARGE SCALE GENOMIC DNA]</scope>
    <source>
        <strain evidence="3 4">EGI 60007</strain>
    </source>
</reference>
<dbReference type="PANTHER" id="PTHR44013:SF1">
    <property type="entry name" value="ZINC-TYPE ALCOHOL DEHYDROGENASE-LIKE PROTEIN C16A3.02C"/>
    <property type="match status" value="1"/>
</dbReference>
<name>A0A6H9WLN5_9MICO</name>
<dbReference type="RefSeq" id="WP_158028322.1">
    <property type="nucleotide sequence ID" value="NZ_BMHG01000001.1"/>
</dbReference>
<organism evidence="3 4">
    <name type="scientific">Pseudoclavibacter endophyticus</name>
    <dbReference type="NCBI Taxonomy" id="1778590"/>
    <lineage>
        <taxon>Bacteria</taxon>
        <taxon>Bacillati</taxon>
        <taxon>Actinomycetota</taxon>
        <taxon>Actinomycetes</taxon>
        <taxon>Micrococcales</taxon>
        <taxon>Microbacteriaceae</taxon>
        <taxon>Pseudoclavibacter</taxon>
    </lineage>
</organism>
<dbReference type="InterPro" id="IPR013154">
    <property type="entry name" value="ADH-like_N"/>
</dbReference>
<evidence type="ECO:0000313" key="3">
    <source>
        <dbReference type="EMBL" id="KAB1649736.1"/>
    </source>
</evidence>
<dbReference type="GO" id="GO:0016491">
    <property type="term" value="F:oxidoreductase activity"/>
    <property type="evidence" value="ECO:0007669"/>
    <property type="project" value="InterPro"/>
</dbReference>
<accession>A0A6H9WLN5</accession>
<sequence>MSTPEPATSLPEAPAIPATMRAWSRRDYGPADGTTATDIPVPTPRKNEVLLRIRATAINAGDVRILLGDPLLVRAAFGLRRPKQPVRGMDVAGTVVAVGPGVIDARVGDEVVGELPGGGGLATYAVAPVDRLVARPSTLDPVVATTLPIAAGTAHQALSAGGLGAPELAGKRVLVLGASGGVGTFAVQLAVLRGAEVWASCGEPNRQLVGELGAARTFDYRATRVDELPRDHFDAVIDIAGGDRIGALQRLLVVGGALVQVTGNGGPVFGPIPRMLSALVHSIGSSRRIPFFAAAPKRDVLAELVGLVADRRIAPVIEAVYDFDETVAALEHVEAGHTVGKVVVRGEPAPGA</sequence>
<dbReference type="PANTHER" id="PTHR44013">
    <property type="entry name" value="ZINC-TYPE ALCOHOL DEHYDROGENASE-LIKE PROTEIN C16A3.02C"/>
    <property type="match status" value="1"/>
</dbReference>
<dbReference type="Gene3D" id="3.40.50.720">
    <property type="entry name" value="NAD(P)-binding Rossmann-like Domain"/>
    <property type="match status" value="1"/>
</dbReference>
<dbReference type="InterPro" id="IPR052733">
    <property type="entry name" value="Chloroplast_QOR"/>
</dbReference>
<dbReference type="EMBL" id="WBJY01000001">
    <property type="protein sequence ID" value="KAB1649736.1"/>
    <property type="molecule type" value="Genomic_DNA"/>
</dbReference>
<dbReference type="Pfam" id="PF08240">
    <property type="entry name" value="ADH_N"/>
    <property type="match status" value="1"/>
</dbReference>
<keyword evidence="4" id="KW-1185">Reference proteome</keyword>
<dbReference type="Pfam" id="PF13602">
    <property type="entry name" value="ADH_zinc_N_2"/>
    <property type="match status" value="1"/>
</dbReference>
<dbReference type="OrthoDB" id="9790818at2"/>
<dbReference type="InterPro" id="IPR011032">
    <property type="entry name" value="GroES-like_sf"/>
</dbReference>
<feature type="region of interest" description="Disordered" evidence="1">
    <location>
        <begin position="1"/>
        <end position="21"/>
    </location>
</feature>
<evidence type="ECO:0000256" key="1">
    <source>
        <dbReference type="SAM" id="MobiDB-lite"/>
    </source>
</evidence>
<dbReference type="CDD" id="cd08267">
    <property type="entry name" value="MDR1"/>
    <property type="match status" value="1"/>
</dbReference>
<evidence type="ECO:0000313" key="4">
    <source>
        <dbReference type="Proteomes" id="UP000431744"/>
    </source>
</evidence>
<proteinExistence type="predicted"/>
<dbReference type="SUPFAM" id="SSF51735">
    <property type="entry name" value="NAD(P)-binding Rossmann-fold domains"/>
    <property type="match status" value="1"/>
</dbReference>
<comment type="caution">
    <text evidence="3">The sequence shown here is derived from an EMBL/GenBank/DDBJ whole genome shotgun (WGS) entry which is preliminary data.</text>
</comment>
<dbReference type="Gene3D" id="3.90.180.10">
    <property type="entry name" value="Medium-chain alcohol dehydrogenases, catalytic domain"/>
    <property type="match status" value="1"/>
</dbReference>
<dbReference type="SUPFAM" id="SSF50129">
    <property type="entry name" value="GroES-like"/>
    <property type="match status" value="1"/>
</dbReference>